<dbReference type="RefSeq" id="WP_174963541.1">
    <property type="nucleotide sequence ID" value="NZ_CABVQG010000084.1"/>
</dbReference>
<evidence type="ECO:0000313" key="2">
    <source>
        <dbReference type="Proteomes" id="UP000494120"/>
    </source>
</evidence>
<proteinExistence type="predicted"/>
<protein>
    <submittedName>
        <fullName evidence="1">Uncharacterized protein</fullName>
    </submittedName>
</protein>
<comment type="caution">
    <text evidence="1">The sequence shown here is derived from an EMBL/GenBank/DDBJ whole genome shotgun (WGS) entry which is preliminary data.</text>
</comment>
<reference evidence="1 2" key="1">
    <citation type="submission" date="2019-09" db="EMBL/GenBank/DDBJ databases">
        <authorList>
            <person name="Depoorter E."/>
        </authorList>
    </citation>
    <scope>NUCLEOTIDE SEQUENCE [LARGE SCALE GENOMIC DNA]</scope>
    <source>
        <strain evidence="1 2">R-17378</strain>
    </source>
</reference>
<organism evidence="1 2">
    <name type="scientific">Burkholderia aenigmatica</name>
    <dbReference type="NCBI Taxonomy" id="2015348"/>
    <lineage>
        <taxon>Bacteria</taxon>
        <taxon>Pseudomonadati</taxon>
        <taxon>Pseudomonadota</taxon>
        <taxon>Betaproteobacteria</taxon>
        <taxon>Burkholderiales</taxon>
        <taxon>Burkholderiaceae</taxon>
        <taxon>Burkholderia</taxon>
        <taxon>Burkholderia cepacia complex</taxon>
    </lineage>
</organism>
<sequence>MSKLAMELRDYQKLARGQHAWPYDVAMARMLASWIIANDYPRSYS</sequence>
<gene>
    <name evidence="1" type="ORF">BLA17378_08615</name>
</gene>
<name>A0ABY6Y7F2_9BURK</name>
<evidence type="ECO:0000313" key="1">
    <source>
        <dbReference type="EMBL" id="VWD49548.1"/>
    </source>
</evidence>
<keyword evidence="2" id="KW-1185">Reference proteome</keyword>
<accession>A0ABY6Y7F2</accession>
<dbReference type="EMBL" id="CABVQG010000084">
    <property type="protein sequence ID" value="VWD49548.1"/>
    <property type="molecule type" value="Genomic_DNA"/>
</dbReference>
<dbReference type="Proteomes" id="UP000494120">
    <property type="component" value="Unassembled WGS sequence"/>
</dbReference>